<dbReference type="EMBL" id="DS480507">
    <property type="protein sequence ID" value="EDO14813.1"/>
    <property type="molecule type" value="Genomic_DNA"/>
</dbReference>
<dbReference type="RefSeq" id="XP_001642671.1">
    <property type="nucleotide sequence ID" value="XM_001642621.1"/>
</dbReference>
<dbReference type="Gene3D" id="1.20.1530.20">
    <property type="match status" value="1"/>
</dbReference>
<keyword evidence="7 8" id="KW-0472">Membrane</keyword>
<gene>
    <name evidence="9" type="ORF">Kpol_462p10</name>
</gene>
<evidence type="ECO:0000256" key="1">
    <source>
        <dbReference type="ARBA" id="ARBA00004651"/>
    </source>
</evidence>
<dbReference type="eggNOG" id="ENOG502QPKH">
    <property type="taxonomic scope" value="Eukaryota"/>
</dbReference>
<keyword evidence="4" id="KW-1003">Cell membrane</keyword>
<evidence type="ECO:0000256" key="2">
    <source>
        <dbReference type="ARBA" id="ARBA00010110"/>
    </source>
</evidence>
<evidence type="ECO:0000256" key="3">
    <source>
        <dbReference type="ARBA" id="ARBA00022448"/>
    </source>
</evidence>
<evidence type="ECO:0000313" key="9">
    <source>
        <dbReference type="EMBL" id="EDO14813.1"/>
    </source>
</evidence>
<accession>A7TSF1</accession>
<comment type="subcellular location">
    <subcellularLocation>
        <location evidence="1">Cell membrane</location>
        <topology evidence="1">Multi-pass membrane protein</topology>
    </subcellularLocation>
</comment>
<dbReference type="InterPro" id="IPR004706">
    <property type="entry name" value="Arsenical-R_Acr3"/>
</dbReference>
<comment type="similarity">
    <text evidence="2">Belongs to the arsenical resistance-3 (ACR3) (TC 2.A.59) family.</text>
</comment>
<dbReference type="OrthoDB" id="187348at2759"/>
<evidence type="ECO:0000256" key="5">
    <source>
        <dbReference type="ARBA" id="ARBA00022692"/>
    </source>
</evidence>
<dbReference type="PhylomeDB" id="A7TSF1"/>
<dbReference type="InterPro" id="IPR002657">
    <property type="entry name" value="BilAc:Na_symport/Acr3"/>
</dbReference>
<dbReference type="InterPro" id="IPR038770">
    <property type="entry name" value="Na+/solute_symporter_sf"/>
</dbReference>
<dbReference type="GO" id="GO:0015104">
    <property type="term" value="F:antimonite transmembrane transporter activity"/>
    <property type="evidence" value="ECO:0007669"/>
    <property type="project" value="TreeGrafter"/>
</dbReference>
<organism evidence="10">
    <name type="scientific">Vanderwaltozyma polyspora (strain ATCC 22028 / DSM 70294 / BCRC 21397 / CBS 2163 / NBRC 10782 / NRRL Y-8283 / UCD 57-17)</name>
    <name type="common">Kluyveromyces polysporus</name>
    <dbReference type="NCBI Taxonomy" id="436907"/>
    <lineage>
        <taxon>Eukaryota</taxon>
        <taxon>Fungi</taxon>
        <taxon>Dikarya</taxon>
        <taxon>Ascomycota</taxon>
        <taxon>Saccharomycotina</taxon>
        <taxon>Saccharomycetes</taxon>
        <taxon>Saccharomycetales</taxon>
        <taxon>Saccharomycetaceae</taxon>
        <taxon>Vanderwaltozyma</taxon>
    </lineage>
</organism>
<dbReference type="Proteomes" id="UP000000267">
    <property type="component" value="Unassembled WGS sequence"/>
</dbReference>
<evidence type="ECO:0000256" key="6">
    <source>
        <dbReference type="ARBA" id="ARBA00022989"/>
    </source>
</evidence>
<evidence type="ECO:0000256" key="7">
    <source>
        <dbReference type="ARBA" id="ARBA00023136"/>
    </source>
</evidence>
<dbReference type="FunCoup" id="A7TSF1">
    <property type="interactions" value="26"/>
</dbReference>
<dbReference type="GO" id="GO:0015297">
    <property type="term" value="F:antiporter activity"/>
    <property type="evidence" value="ECO:0007669"/>
    <property type="project" value="InterPro"/>
</dbReference>
<dbReference type="PANTHER" id="PTHR43057">
    <property type="entry name" value="ARSENITE EFFLUX TRANSPORTER"/>
    <property type="match status" value="1"/>
</dbReference>
<dbReference type="GO" id="GO:0015105">
    <property type="term" value="F:arsenite transmembrane transporter activity"/>
    <property type="evidence" value="ECO:0007669"/>
    <property type="project" value="TreeGrafter"/>
</dbReference>
<dbReference type="PANTHER" id="PTHR43057:SF1">
    <property type="entry name" value="ARSENICAL-RESISTANCE PROTEIN 3"/>
    <property type="match status" value="1"/>
</dbReference>
<keyword evidence="10" id="KW-1185">Reference proteome</keyword>
<dbReference type="Pfam" id="PF01758">
    <property type="entry name" value="SBF"/>
    <property type="match status" value="1"/>
</dbReference>
<evidence type="ECO:0000256" key="8">
    <source>
        <dbReference type="SAM" id="Phobius"/>
    </source>
</evidence>
<keyword evidence="5 8" id="KW-0812">Transmembrane</keyword>
<protein>
    <submittedName>
        <fullName evidence="9">Uncharacterized protein</fullName>
    </submittedName>
</protein>
<dbReference type="GO" id="GO:0005886">
    <property type="term" value="C:plasma membrane"/>
    <property type="evidence" value="ECO:0007669"/>
    <property type="project" value="UniProtKB-SubCell"/>
</dbReference>
<feature type="transmembrane region" description="Helical" evidence="8">
    <location>
        <begin position="128"/>
        <end position="151"/>
    </location>
</feature>
<sequence>MYCYVLLLNQIAGGDNTLCAVLVIINSVLQMILYAPLQTFYCYVVTGGSVQSNNMLYSDVAKSVGVFLGIPLAAGFVIRISFLLLVGKIVYEKKILPFIGPWALIGLHYTILIIFISRGNDFIKEIGSAFLCFIPLTLYFLIAWFGTFFLMRFITSREMRNENPGTDIEDLIIDECGCEKKSLLDEKTYGKPTCGADYPVTATMCFTTASNNFELSLAVAISLYGNGSKQAIAATFGPLLEIPVLLFLSLMCKYFQTIFVWRRTEQEEETST</sequence>
<reference evidence="9 10" key="1">
    <citation type="journal article" date="2007" name="Proc. Natl. Acad. Sci. U.S.A.">
        <title>Independent sorting-out of thousands of duplicated gene pairs in two yeast species descended from a whole-genome duplication.</title>
        <authorList>
            <person name="Scannell D.R."/>
            <person name="Frank A.C."/>
            <person name="Conant G.C."/>
            <person name="Byrne K.P."/>
            <person name="Woolfit M."/>
            <person name="Wolfe K.H."/>
        </authorList>
    </citation>
    <scope>NUCLEOTIDE SEQUENCE [LARGE SCALE GENOMIC DNA]</scope>
    <source>
        <strain evidence="10">ATCC 22028 / DSM 70294 / BCRC 21397 / CBS 2163 / NBRC 10782 / NRRL Y-8283 / UCD 57-17</strain>
    </source>
</reference>
<dbReference type="InParanoid" id="A7TSF1"/>
<feature type="transmembrane region" description="Helical" evidence="8">
    <location>
        <begin position="98"/>
        <end position="116"/>
    </location>
</feature>
<dbReference type="OMA" id="REYCAIL"/>
<keyword evidence="3" id="KW-0813">Transport</keyword>
<evidence type="ECO:0000313" key="10">
    <source>
        <dbReference type="Proteomes" id="UP000000267"/>
    </source>
</evidence>
<dbReference type="AlphaFoldDB" id="A7TSF1"/>
<name>A7TSF1_VANPO</name>
<dbReference type="GeneID" id="5542839"/>
<evidence type="ECO:0000256" key="4">
    <source>
        <dbReference type="ARBA" id="ARBA00022475"/>
    </source>
</evidence>
<proteinExistence type="inferred from homology"/>
<feature type="transmembrane region" description="Helical" evidence="8">
    <location>
        <begin position="64"/>
        <end position="86"/>
    </location>
</feature>
<keyword evidence="6 8" id="KW-1133">Transmembrane helix</keyword>
<dbReference type="KEGG" id="vpo:Kpol_462p10"/>
<dbReference type="HOGENOM" id="CLU_022869_0_1_1"/>
<dbReference type="STRING" id="436907.A7TSF1"/>